<evidence type="ECO:0000256" key="2">
    <source>
        <dbReference type="ARBA" id="ARBA00022490"/>
    </source>
</evidence>
<evidence type="ECO:0000256" key="5">
    <source>
        <dbReference type="HAMAP-Rule" id="MF_03187"/>
    </source>
</evidence>
<dbReference type="HAMAP" id="MF_03187">
    <property type="entry name" value="Methyltr_EFM5"/>
    <property type="match status" value="1"/>
</dbReference>
<dbReference type="AlphaFoldDB" id="A0A6P4DZN8"/>
<comment type="function">
    <text evidence="5">S-adenosyl-L-methionine-dependent protein-lysine N-methyltransferase that methylates elongation factor 1-alpha.</text>
</comment>
<accession>A0A6P4DZN8</accession>
<keyword evidence="4 5" id="KW-0808">Transferase</keyword>
<dbReference type="GeneID" id="108038717"/>
<gene>
    <name evidence="8" type="primary">LOC108038717</name>
    <name evidence="6" type="synonym">108038717</name>
</gene>
<dbReference type="Pfam" id="PF10237">
    <property type="entry name" value="N6-adenineMlase"/>
    <property type="match status" value="1"/>
</dbReference>
<reference evidence="7" key="1">
    <citation type="journal article" date="2021" name="Elife">
        <title>Highly contiguous assemblies of 101 drosophilid genomes.</title>
        <authorList>
            <person name="Kim B.Y."/>
            <person name="Wang J.R."/>
            <person name="Miller D.E."/>
            <person name="Barmina O."/>
            <person name="Delaney E."/>
            <person name="Thompson A."/>
            <person name="Comeault A.A."/>
            <person name="Peede D."/>
            <person name="D'Agostino E.R."/>
            <person name="Pelaez J."/>
            <person name="Aguilar J.M."/>
            <person name="Haji D."/>
            <person name="Matsunaga T."/>
            <person name="Armstrong E.E."/>
            <person name="Zych M."/>
            <person name="Ogawa Y."/>
            <person name="Stamenkovic-Radak M."/>
            <person name="Jelic M."/>
            <person name="Veselinovic M.S."/>
            <person name="Tanaskovic M."/>
            <person name="Eric P."/>
            <person name="Gao J.J."/>
            <person name="Katoh T.K."/>
            <person name="Toda M.J."/>
            <person name="Watabe H."/>
            <person name="Watada M."/>
            <person name="Davis J.S."/>
            <person name="Moyle L.C."/>
            <person name="Manoli G."/>
            <person name="Bertolini E."/>
            <person name="Kostal V."/>
            <person name="Hawley R.S."/>
            <person name="Takahashi A."/>
            <person name="Jones C.D."/>
            <person name="Price D.K."/>
            <person name="Whiteman N."/>
            <person name="Kopp A."/>
            <person name="Matute D.R."/>
            <person name="Petrov D.A."/>
        </authorList>
    </citation>
    <scope>NUCLEOTIDE SEQUENCE [LARGE SCALE GENOMIC DNA]</scope>
</reference>
<evidence type="ECO:0000313" key="6">
    <source>
        <dbReference type="EnsemblMetazoa" id="XP_016971032.1"/>
    </source>
</evidence>
<dbReference type="GO" id="GO:0016279">
    <property type="term" value="F:protein-lysine N-methyltransferase activity"/>
    <property type="evidence" value="ECO:0007669"/>
    <property type="project" value="UniProtKB-UniRule"/>
</dbReference>
<dbReference type="EC" id="2.1.1.-" evidence="5"/>
<comment type="similarity">
    <text evidence="5">Belongs to the class I-like SAM-binding methyltransferase superfamily. EFM5 family.</text>
</comment>
<dbReference type="PANTHER" id="PTHR13200">
    <property type="entry name" value="EEF1A LYSINE METHYLTRANSFERASE 1"/>
    <property type="match status" value="1"/>
</dbReference>
<dbReference type="OrthoDB" id="206354at2759"/>
<dbReference type="Proteomes" id="UP001652680">
    <property type="component" value="Unassembled WGS sequence"/>
</dbReference>
<evidence type="ECO:0000313" key="7">
    <source>
        <dbReference type="Proteomes" id="UP001652680"/>
    </source>
</evidence>
<evidence type="ECO:0000256" key="3">
    <source>
        <dbReference type="ARBA" id="ARBA00022603"/>
    </source>
</evidence>
<dbReference type="GO" id="GO:0032259">
    <property type="term" value="P:methylation"/>
    <property type="evidence" value="ECO:0007669"/>
    <property type="project" value="UniProtKB-KW"/>
</dbReference>
<dbReference type="RefSeq" id="XP_016971032.1">
    <property type="nucleotide sequence ID" value="XM_017115543.1"/>
</dbReference>
<evidence type="ECO:0000313" key="8">
    <source>
        <dbReference type="RefSeq" id="XP_016971032.1"/>
    </source>
</evidence>
<reference evidence="8" key="2">
    <citation type="submission" date="2025-04" db="UniProtKB">
        <authorList>
            <consortium name="RefSeq"/>
        </authorList>
    </citation>
    <scope>IDENTIFICATION</scope>
</reference>
<keyword evidence="7" id="KW-1185">Reference proteome</keyword>
<organism evidence="8">
    <name type="scientific">Drosophila rhopaloa</name>
    <name type="common">Fruit fly</name>
    <dbReference type="NCBI Taxonomy" id="1041015"/>
    <lineage>
        <taxon>Eukaryota</taxon>
        <taxon>Metazoa</taxon>
        <taxon>Ecdysozoa</taxon>
        <taxon>Arthropoda</taxon>
        <taxon>Hexapoda</taxon>
        <taxon>Insecta</taxon>
        <taxon>Pterygota</taxon>
        <taxon>Neoptera</taxon>
        <taxon>Endopterygota</taxon>
        <taxon>Diptera</taxon>
        <taxon>Brachycera</taxon>
        <taxon>Muscomorpha</taxon>
        <taxon>Ephydroidea</taxon>
        <taxon>Drosophilidae</taxon>
        <taxon>Drosophila</taxon>
        <taxon>Sophophora</taxon>
    </lineage>
</organism>
<evidence type="ECO:0000256" key="4">
    <source>
        <dbReference type="ARBA" id="ARBA00022679"/>
    </source>
</evidence>
<sequence>MHMYAGLLIMMDDDVSLPADTLAILNEFLLERSKREAEEENQISNKTGKDGHFEEDWQLSQFWYNTKTKLTLRDVVGKLLAERKADSGDFHIALLSCPSLYKDIKNIHDKVHIFEYDQRFGAYGTDFVHYDLNCIGSNPDYLKAHHHQYDLIVADPPFLSQECIANTCEIITRLQNDPTQCKLILCSGKVVEPWLTARLPVLKCKFQPEHERNLGNEFVSYANFNLDKYIENK</sequence>
<evidence type="ECO:0000256" key="1">
    <source>
        <dbReference type="ARBA" id="ARBA00004496"/>
    </source>
</evidence>
<dbReference type="PROSITE" id="PS00092">
    <property type="entry name" value="N6_MTASE"/>
    <property type="match status" value="1"/>
</dbReference>
<dbReference type="InterPro" id="IPR002052">
    <property type="entry name" value="DNA_methylase_N6_adenine_CS"/>
</dbReference>
<dbReference type="EnsemblMetazoa" id="XM_017115543.2">
    <property type="protein sequence ID" value="XP_016971032.1"/>
    <property type="gene ID" value="LOC108038717"/>
</dbReference>
<dbReference type="GO" id="GO:0005737">
    <property type="term" value="C:cytoplasm"/>
    <property type="evidence" value="ECO:0007669"/>
    <property type="project" value="UniProtKB-SubCell"/>
</dbReference>
<dbReference type="InterPro" id="IPR041370">
    <property type="entry name" value="Mlase_EEF1AKMT1/ZCCHC4"/>
</dbReference>
<keyword evidence="2 5" id="KW-0963">Cytoplasm</keyword>
<dbReference type="PANTHER" id="PTHR13200:SF0">
    <property type="entry name" value="EEF1A LYSINE METHYLTRANSFERASE 1"/>
    <property type="match status" value="1"/>
</dbReference>
<proteinExistence type="inferred from homology"/>
<dbReference type="GO" id="GO:0003676">
    <property type="term" value="F:nucleic acid binding"/>
    <property type="evidence" value="ECO:0007669"/>
    <property type="project" value="InterPro"/>
</dbReference>
<protein>
    <recommendedName>
        <fullName evidence="5">Protein-lysine N-methyltransferase LOC108038717</fullName>
        <ecNumber evidence="5">2.1.1.-</ecNumber>
    </recommendedName>
</protein>
<dbReference type="InterPro" id="IPR019369">
    <property type="entry name" value="Efm5/EEF1AKMT1"/>
</dbReference>
<keyword evidence="3 5" id="KW-0489">Methyltransferase</keyword>
<comment type="subcellular location">
    <subcellularLocation>
        <location evidence="1 5">Cytoplasm</location>
    </subcellularLocation>
</comment>
<reference evidence="6" key="3">
    <citation type="submission" date="2025-05" db="UniProtKB">
        <authorList>
            <consortium name="EnsemblMetazoa"/>
        </authorList>
    </citation>
    <scope>IDENTIFICATION</scope>
</reference>
<name>A0A6P4DZN8_DRORH</name>